<sequence length="58" mass="6069">MTTGDSARLIALRADYLRVLTGAGVDEGLASEMANLLEECRPDHEASSSPGDVGQLAH</sequence>
<evidence type="ECO:0000313" key="2">
    <source>
        <dbReference type="EMBL" id="CAB4936839.1"/>
    </source>
</evidence>
<reference evidence="1" key="1">
    <citation type="submission" date="2020-05" db="EMBL/GenBank/DDBJ databases">
        <authorList>
            <person name="Chiriac C."/>
            <person name="Salcher M."/>
            <person name="Ghai R."/>
            <person name="Kavagutti S V."/>
        </authorList>
    </citation>
    <scope>NUCLEOTIDE SEQUENCE</scope>
</reference>
<proteinExistence type="predicted"/>
<accession>A0A6J7BZU6</accession>
<evidence type="ECO:0000313" key="3">
    <source>
        <dbReference type="EMBL" id="CAB5028583.1"/>
    </source>
</evidence>
<organism evidence="1">
    <name type="scientific">freshwater metagenome</name>
    <dbReference type="NCBI Taxonomy" id="449393"/>
    <lineage>
        <taxon>unclassified sequences</taxon>
        <taxon>metagenomes</taxon>
        <taxon>ecological metagenomes</taxon>
    </lineage>
</organism>
<dbReference type="EMBL" id="CAFBIZ010000166">
    <property type="protein sequence ID" value="CAB4851357.1"/>
    <property type="molecule type" value="Genomic_DNA"/>
</dbReference>
<gene>
    <name evidence="1" type="ORF">UFOPK3268_01225</name>
    <name evidence="2" type="ORF">UFOPK3752_00786</name>
    <name evidence="3" type="ORF">UFOPK4150_00740</name>
</gene>
<name>A0A6J7BZU6_9ZZZZ</name>
<protein>
    <submittedName>
        <fullName evidence="1">Unannotated protein</fullName>
    </submittedName>
</protein>
<evidence type="ECO:0000313" key="1">
    <source>
        <dbReference type="EMBL" id="CAB4851357.1"/>
    </source>
</evidence>
<dbReference type="EMBL" id="CAFBND010000023">
    <property type="protein sequence ID" value="CAB4936839.1"/>
    <property type="molecule type" value="Genomic_DNA"/>
</dbReference>
<dbReference type="EMBL" id="CAFBPU010000012">
    <property type="protein sequence ID" value="CAB5028583.1"/>
    <property type="molecule type" value="Genomic_DNA"/>
</dbReference>
<dbReference type="AlphaFoldDB" id="A0A6J7BZU6"/>